<feature type="region of interest" description="Disordered" evidence="3">
    <location>
        <begin position="1"/>
        <end position="152"/>
    </location>
</feature>
<proteinExistence type="predicted"/>
<keyword evidence="5" id="KW-1185">Reference proteome</keyword>
<dbReference type="OrthoDB" id="5598844at2759"/>
<protein>
    <submittedName>
        <fullName evidence="4">BA75_04221T0</fullName>
    </submittedName>
</protein>
<dbReference type="PANTHER" id="PTHR22597">
    <property type="entry name" value="POLYCOMB GROUP PROTEIN"/>
    <property type="match status" value="1"/>
</dbReference>
<evidence type="ECO:0000313" key="4">
    <source>
        <dbReference type="EMBL" id="ANZ76387.1"/>
    </source>
</evidence>
<evidence type="ECO:0000313" key="5">
    <source>
        <dbReference type="Proteomes" id="UP000094565"/>
    </source>
</evidence>
<organism evidence="4 5">
    <name type="scientific">Komagataella pastoris</name>
    <name type="common">Yeast</name>
    <name type="synonym">Pichia pastoris</name>
    <dbReference type="NCBI Taxonomy" id="4922"/>
    <lineage>
        <taxon>Eukaryota</taxon>
        <taxon>Fungi</taxon>
        <taxon>Dikarya</taxon>
        <taxon>Ascomycota</taxon>
        <taxon>Saccharomycotina</taxon>
        <taxon>Pichiomycetes</taxon>
        <taxon>Pichiales</taxon>
        <taxon>Pichiaceae</taxon>
        <taxon>Komagataella</taxon>
    </lineage>
</organism>
<dbReference type="AlphaFoldDB" id="A0A1B2JEC1"/>
<keyword evidence="1" id="KW-0805">Transcription regulation</keyword>
<dbReference type="GO" id="GO:0031490">
    <property type="term" value="F:chromatin DNA binding"/>
    <property type="evidence" value="ECO:0007669"/>
    <property type="project" value="TreeGrafter"/>
</dbReference>
<feature type="compositionally biased region" description="Basic residues" evidence="3">
    <location>
        <begin position="76"/>
        <end position="86"/>
    </location>
</feature>
<dbReference type="EMBL" id="CP014586">
    <property type="protein sequence ID" value="ANZ76387.1"/>
    <property type="molecule type" value="Genomic_DNA"/>
</dbReference>
<feature type="compositionally biased region" description="Basic residues" evidence="3">
    <location>
        <begin position="131"/>
        <end position="142"/>
    </location>
</feature>
<dbReference type="Proteomes" id="UP000094565">
    <property type="component" value="Chromosome 3"/>
</dbReference>
<dbReference type="Pfam" id="PF08624">
    <property type="entry name" value="CRC_subunit"/>
    <property type="match status" value="1"/>
</dbReference>
<dbReference type="InterPro" id="IPR013933">
    <property type="entry name" value="CRC_Rsc7/Swp82"/>
</dbReference>
<feature type="compositionally biased region" description="Acidic residues" evidence="3">
    <location>
        <begin position="90"/>
        <end position="108"/>
    </location>
</feature>
<dbReference type="PANTHER" id="PTHR22597:SF3">
    <property type="entry name" value="CHROMATIN STRUCTURE-REMODELING COMPLEX SUBUNIT RSC7"/>
    <property type="match status" value="1"/>
</dbReference>
<gene>
    <name evidence="4" type="primary">NPL6</name>
    <name evidence="4" type="ORF">ATY40_BA7504221</name>
</gene>
<accession>A0A1B2JEC1</accession>
<dbReference type="GO" id="GO:0016586">
    <property type="term" value="C:RSC-type complex"/>
    <property type="evidence" value="ECO:0007669"/>
    <property type="project" value="TreeGrafter"/>
</dbReference>
<evidence type="ECO:0000256" key="2">
    <source>
        <dbReference type="ARBA" id="ARBA00023163"/>
    </source>
</evidence>
<evidence type="ECO:0000256" key="1">
    <source>
        <dbReference type="ARBA" id="ARBA00023015"/>
    </source>
</evidence>
<reference evidence="4 5" key="1">
    <citation type="submission" date="2016-02" db="EMBL/GenBank/DDBJ databases">
        <title>Comparative genomic and transcriptomic foundation for Pichia pastoris.</title>
        <authorList>
            <person name="Love K.R."/>
            <person name="Shah K.A."/>
            <person name="Whittaker C.A."/>
            <person name="Wu J."/>
            <person name="Bartlett M.C."/>
            <person name="Ma D."/>
            <person name="Leeson R.L."/>
            <person name="Priest M."/>
            <person name="Young S.K."/>
            <person name="Love J.C."/>
        </authorList>
    </citation>
    <scope>NUCLEOTIDE SEQUENCE [LARGE SCALE GENOMIC DNA]</scope>
    <source>
        <strain evidence="4 5">ATCC 28485</strain>
    </source>
</reference>
<feature type="compositionally biased region" description="Acidic residues" evidence="3">
    <location>
        <begin position="39"/>
        <end position="71"/>
    </location>
</feature>
<evidence type="ECO:0000256" key="3">
    <source>
        <dbReference type="SAM" id="MobiDB-lite"/>
    </source>
</evidence>
<sequence>MVERRTRSESGTPRPADIPDEIAEIDQTIQEDNIKVEDPKDEEYQENDDDDEDDEDPAVNGDADDPDEQDDETIRKNNRRRTRKNSAVKEEEEEEEDDDDDDDEDTDQSEGSPSKSSGKHGKGVTLVINPLRRRGRPAKNKKRVSELEEEEIANEVKRKRGRGRIDSTDDDGLHLEVKDDEIVVPVNEDGETKVDAEGHLKGGREYRVRTFTCAGRGNRLYMLSTEPARLMGFRDSYLLFHKHRKLYKVIINDKEKHDLINREILPHSYKGRNIGLVTARSIFREFGARIIKGGKWITDDYDKEASLAEGHVEGELALLPSDEFNRGGTPGFATNKMITPHTQLTQTWIYESALRSRQADSQLYEARSSLSTPRGFKEPYTGVTFIPQHLQPSKAEFYKYDDTVTDKLIITTVMTGSTASATGLKDVPEEIYKDVVTPEVLQAIQEQKVLEERL</sequence>
<keyword evidence="2" id="KW-0804">Transcription</keyword>
<name>A0A1B2JEC1_PICPA</name>